<gene>
    <name evidence="3" type="ORF">ACFPKY_15995</name>
</gene>
<feature type="region of interest" description="Disordered" evidence="1">
    <location>
        <begin position="1"/>
        <end position="22"/>
    </location>
</feature>
<evidence type="ECO:0000259" key="2">
    <source>
        <dbReference type="Pfam" id="PF12728"/>
    </source>
</evidence>
<reference evidence="4" key="1">
    <citation type="journal article" date="2019" name="Int. J. Syst. Evol. Microbiol.">
        <title>The Global Catalogue of Microorganisms (GCM) 10K type strain sequencing project: providing services to taxonomists for standard genome sequencing and annotation.</title>
        <authorList>
            <consortium name="The Broad Institute Genomics Platform"/>
            <consortium name="The Broad Institute Genome Sequencing Center for Infectious Disease"/>
            <person name="Wu L."/>
            <person name="Ma J."/>
        </authorList>
    </citation>
    <scope>NUCLEOTIDE SEQUENCE [LARGE SCALE GENOMIC DNA]</scope>
    <source>
        <strain evidence="4">KACC 13778</strain>
    </source>
</reference>
<feature type="domain" description="Helix-turn-helix" evidence="2">
    <location>
        <begin position="96"/>
        <end position="137"/>
    </location>
</feature>
<evidence type="ECO:0000256" key="1">
    <source>
        <dbReference type="SAM" id="MobiDB-lite"/>
    </source>
</evidence>
<name>A0ABW0N5S6_9ACTN</name>
<dbReference type="EMBL" id="JBHSMD010000005">
    <property type="protein sequence ID" value="MFC5494618.1"/>
    <property type="molecule type" value="Genomic_DNA"/>
</dbReference>
<accession>A0ABW0N5S6</accession>
<dbReference type="RefSeq" id="WP_345170595.1">
    <property type="nucleotide sequence ID" value="NZ_BAABFQ010000001.1"/>
</dbReference>
<organism evidence="3 4">
    <name type="scientific">Nocardioides caricicola</name>
    <dbReference type="NCBI Taxonomy" id="634770"/>
    <lineage>
        <taxon>Bacteria</taxon>
        <taxon>Bacillati</taxon>
        <taxon>Actinomycetota</taxon>
        <taxon>Actinomycetes</taxon>
        <taxon>Propionibacteriales</taxon>
        <taxon>Nocardioidaceae</taxon>
        <taxon>Nocardioides</taxon>
    </lineage>
</organism>
<proteinExistence type="predicted"/>
<keyword evidence="4" id="KW-1185">Reference proteome</keyword>
<dbReference type="InterPro" id="IPR041657">
    <property type="entry name" value="HTH_17"/>
</dbReference>
<comment type="caution">
    <text evidence="3">The sequence shown here is derived from an EMBL/GenBank/DDBJ whole genome shotgun (WGS) entry which is preliminary data.</text>
</comment>
<sequence length="143" mass="16064">MRDEPSMSSTAHGRTPENRERLKQQFRELRDKRAEIERNAQAVTEEVHLLLRRAHDDGWSWADLAELAGFRNADVARTQAAPASATTPSRPPPDTYTVREAAARLGVTSQAIYQAIQSGRIEVADDRARGRRVYLPPEQDSLS</sequence>
<evidence type="ECO:0000313" key="3">
    <source>
        <dbReference type="EMBL" id="MFC5494618.1"/>
    </source>
</evidence>
<feature type="compositionally biased region" description="Polar residues" evidence="1">
    <location>
        <begin position="1"/>
        <end position="12"/>
    </location>
</feature>
<evidence type="ECO:0000313" key="4">
    <source>
        <dbReference type="Proteomes" id="UP001595956"/>
    </source>
</evidence>
<dbReference type="Proteomes" id="UP001595956">
    <property type="component" value="Unassembled WGS sequence"/>
</dbReference>
<protein>
    <submittedName>
        <fullName evidence="3">Helix-turn-helix domain-containing protein</fullName>
    </submittedName>
</protein>
<dbReference type="Pfam" id="PF12728">
    <property type="entry name" value="HTH_17"/>
    <property type="match status" value="1"/>
</dbReference>